<gene>
    <name evidence="1" type="ORF">Ccrd_014638</name>
</gene>
<sequence length="131" mass="14969">MKDINGDCYRIRLSPYSTSKANYPWKSQVEKHTFGKKTTSIISDFSLHLLLNPAAPQEMLEDAAAEGYTTPELSKMKDVSRESDIYNLGKCAVERDASQLEEVVGSERWHESRIRFSIADWLEFMSCLKIS</sequence>
<keyword evidence="2" id="KW-1185">Reference proteome</keyword>
<dbReference type="STRING" id="59895.A0A103YDD1"/>
<name>A0A103YDD1_CYNCS</name>
<organism evidence="1 2">
    <name type="scientific">Cynara cardunculus var. scolymus</name>
    <name type="common">Globe artichoke</name>
    <name type="synonym">Cynara scolymus</name>
    <dbReference type="NCBI Taxonomy" id="59895"/>
    <lineage>
        <taxon>Eukaryota</taxon>
        <taxon>Viridiplantae</taxon>
        <taxon>Streptophyta</taxon>
        <taxon>Embryophyta</taxon>
        <taxon>Tracheophyta</taxon>
        <taxon>Spermatophyta</taxon>
        <taxon>Magnoliopsida</taxon>
        <taxon>eudicotyledons</taxon>
        <taxon>Gunneridae</taxon>
        <taxon>Pentapetalae</taxon>
        <taxon>asterids</taxon>
        <taxon>campanulids</taxon>
        <taxon>Asterales</taxon>
        <taxon>Asteraceae</taxon>
        <taxon>Carduoideae</taxon>
        <taxon>Cardueae</taxon>
        <taxon>Carduinae</taxon>
        <taxon>Cynara</taxon>
    </lineage>
</organism>
<evidence type="ECO:0000313" key="1">
    <source>
        <dbReference type="EMBL" id="KVI07011.1"/>
    </source>
</evidence>
<accession>A0A103YDD1</accession>
<dbReference type="Proteomes" id="UP000243975">
    <property type="component" value="Unassembled WGS sequence"/>
</dbReference>
<reference evidence="1 2" key="1">
    <citation type="journal article" date="2016" name="Sci. Rep.">
        <title>The genome sequence of the outbreeding globe artichoke constructed de novo incorporating a phase-aware low-pass sequencing strategy of F1 progeny.</title>
        <authorList>
            <person name="Scaglione D."/>
            <person name="Reyes-Chin-Wo S."/>
            <person name="Acquadro A."/>
            <person name="Froenicke L."/>
            <person name="Portis E."/>
            <person name="Beitel C."/>
            <person name="Tirone M."/>
            <person name="Mauro R."/>
            <person name="Lo Monaco A."/>
            <person name="Mauromicale G."/>
            <person name="Faccioli P."/>
            <person name="Cattivelli L."/>
            <person name="Rieseberg L."/>
            <person name="Michelmore R."/>
            <person name="Lanteri S."/>
        </authorList>
    </citation>
    <scope>NUCLEOTIDE SEQUENCE [LARGE SCALE GENOMIC DNA]</scope>
    <source>
        <strain evidence="1">2C</strain>
    </source>
</reference>
<dbReference type="PANTHER" id="PTHR48008:SF13">
    <property type="entry name" value="PROTEIN KINASE SUPERFAMILY PROTEIN"/>
    <property type="match status" value="1"/>
</dbReference>
<evidence type="ECO:0000313" key="2">
    <source>
        <dbReference type="Proteomes" id="UP000243975"/>
    </source>
</evidence>
<dbReference type="Gramene" id="KVI07011">
    <property type="protein sequence ID" value="KVI07011"/>
    <property type="gene ID" value="Ccrd_014638"/>
</dbReference>
<comment type="caution">
    <text evidence="1">The sequence shown here is derived from an EMBL/GenBank/DDBJ whole genome shotgun (WGS) entry which is preliminary data.</text>
</comment>
<dbReference type="EMBL" id="LEKV01001532">
    <property type="protein sequence ID" value="KVI07011.1"/>
    <property type="molecule type" value="Genomic_DNA"/>
</dbReference>
<dbReference type="AlphaFoldDB" id="A0A103YDD1"/>
<dbReference type="PANTHER" id="PTHR48008">
    <property type="entry name" value="LEUCINE-RICH REPEAT RECEPTOR-LIKE PROTEIN KINASE IMK3-RELATED"/>
    <property type="match status" value="1"/>
</dbReference>
<dbReference type="InterPro" id="IPR052451">
    <property type="entry name" value="Ser/Thr_kinase-like"/>
</dbReference>
<protein>
    <submittedName>
        <fullName evidence="1">Uncharacterized protein</fullName>
    </submittedName>
</protein>
<proteinExistence type="predicted"/>